<name>A0A7S0RMK0_9CHLO</name>
<evidence type="ECO:0000313" key="1">
    <source>
        <dbReference type="EMBL" id="CAD8682087.1"/>
    </source>
</evidence>
<organism evidence="1">
    <name type="scientific">Pyramimonas obovata</name>
    <dbReference type="NCBI Taxonomy" id="1411642"/>
    <lineage>
        <taxon>Eukaryota</taxon>
        <taxon>Viridiplantae</taxon>
        <taxon>Chlorophyta</taxon>
        <taxon>Pyramimonadophyceae</taxon>
        <taxon>Pyramimonadales</taxon>
        <taxon>Pyramimonadaceae</taxon>
        <taxon>Pyramimonas</taxon>
        <taxon>Pyramimonas incertae sedis</taxon>
    </lineage>
</organism>
<reference evidence="1" key="1">
    <citation type="submission" date="2021-01" db="EMBL/GenBank/DDBJ databases">
        <authorList>
            <person name="Corre E."/>
            <person name="Pelletier E."/>
            <person name="Niang G."/>
            <person name="Scheremetjew M."/>
            <person name="Finn R."/>
            <person name="Kale V."/>
            <person name="Holt S."/>
            <person name="Cochrane G."/>
            <person name="Meng A."/>
            <person name="Brown T."/>
            <person name="Cohen L."/>
        </authorList>
    </citation>
    <scope>NUCLEOTIDE SEQUENCE</scope>
    <source>
        <strain evidence="1">CCMP722</strain>
    </source>
</reference>
<protein>
    <submittedName>
        <fullName evidence="1">Uncharacterized protein</fullName>
    </submittedName>
</protein>
<sequence>MSSTPKMGTTPMVSWGMADDGDGSLLEDPEWKRKLLVAREQVINCAEGKLTSMFVKYAEDAGLNVFDNQGRSAFVRGWAKEKGLLVSVCWEAFNELRKYMPMVSFVKVYGSADSVVSTITTKYTQQAKYRDRKGGDNVIRKAGSVVGEQQQQQQPSETLQIHAGLDNVQRLAEAYNPRSAAGSAELPLQPGCTVFVTTKLQQPPRLVMEGIVKEVNWSESSVTIALKAIIQGMCTHQETLGVRQMHAGPLQKCVTLKDVVCEVQPKLDQLGEKGTLLLTVPISQTVMPTDPGKRNEVVEFQATWATSLVQWKQSLANKRAAEPSAIMSAQKAQKS</sequence>
<gene>
    <name evidence="1" type="ORF">POBO1169_LOCUS15756</name>
</gene>
<dbReference type="AlphaFoldDB" id="A0A7S0RMK0"/>
<dbReference type="EMBL" id="HBFA01031324">
    <property type="protein sequence ID" value="CAD8682087.1"/>
    <property type="molecule type" value="Transcribed_RNA"/>
</dbReference>
<proteinExistence type="predicted"/>
<accession>A0A7S0RMK0</accession>